<dbReference type="AlphaFoldDB" id="A0A6C0B493"/>
<accession>A0A6C0B493</accession>
<reference evidence="1" key="1">
    <citation type="journal article" date="2020" name="Nature">
        <title>Giant virus diversity and host interactions through global metagenomics.</title>
        <authorList>
            <person name="Schulz F."/>
            <person name="Roux S."/>
            <person name="Paez-Espino D."/>
            <person name="Jungbluth S."/>
            <person name="Walsh D.A."/>
            <person name="Denef V.J."/>
            <person name="McMahon K.D."/>
            <person name="Konstantinidis K.T."/>
            <person name="Eloe-Fadrosh E.A."/>
            <person name="Kyrpides N.C."/>
            <person name="Woyke T."/>
        </authorList>
    </citation>
    <scope>NUCLEOTIDE SEQUENCE</scope>
    <source>
        <strain evidence="1">GVMAG-M-3300009422-16</strain>
    </source>
</reference>
<evidence type="ECO:0000313" key="1">
    <source>
        <dbReference type="EMBL" id="QHS87037.1"/>
    </source>
</evidence>
<proteinExistence type="predicted"/>
<name>A0A6C0B493_9ZZZZ</name>
<organism evidence="1">
    <name type="scientific">viral metagenome</name>
    <dbReference type="NCBI Taxonomy" id="1070528"/>
    <lineage>
        <taxon>unclassified sequences</taxon>
        <taxon>metagenomes</taxon>
        <taxon>organismal metagenomes</taxon>
    </lineage>
</organism>
<dbReference type="EMBL" id="MN739075">
    <property type="protein sequence ID" value="QHS87037.1"/>
    <property type="molecule type" value="Genomic_DNA"/>
</dbReference>
<sequence>MKKVLGKIMGITDRCFIFTLELIQLLEFEQYKNNIHNIYHILILRVGFDDTIYALSLEKFNVLLEYIEDYLPYENKSFYINKYNRIKTIKRDTEINQLCHIIE</sequence>
<protein>
    <submittedName>
        <fullName evidence="1">Uncharacterized protein</fullName>
    </submittedName>
</protein>